<comment type="caution">
    <text evidence="1">The sequence shown here is derived from an EMBL/GenBank/DDBJ whole genome shotgun (WGS) entry which is preliminary data.</text>
</comment>
<dbReference type="AlphaFoldDB" id="A0A943HIQ6"/>
<organism evidence="1 2">
    <name type="scientific">Subdoligranulum variabile</name>
    <dbReference type="NCBI Taxonomy" id="214851"/>
    <lineage>
        <taxon>Bacteria</taxon>
        <taxon>Bacillati</taxon>
        <taxon>Bacillota</taxon>
        <taxon>Clostridia</taxon>
        <taxon>Eubacteriales</taxon>
        <taxon>Oscillospiraceae</taxon>
        <taxon>Subdoligranulum</taxon>
    </lineage>
</organism>
<proteinExistence type="predicted"/>
<evidence type="ECO:0000313" key="1">
    <source>
        <dbReference type="EMBL" id="MBS5333288.1"/>
    </source>
</evidence>
<name>A0A943HIQ6_9FIRM</name>
<protein>
    <recommendedName>
        <fullName evidence="3">DUF3849 domain-containing protein</fullName>
    </recommendedName>
</protein>
<evidence type="ECO:0000313" key="2">
    <source>
        <dbReference type="Proteomes" id="UP000759273"/>
    </source>
</evidence>
<sequence length="274" mass="30480">MYEQRLPIEEWKAKKQAELKETIAAQKSALQEVVQDGQRLADYLYGRGRLGSHITSGNAALVLQTLPQAWAVLTAKGWDQFGRRVNKGAKGIPQLVRVNGYYNVNSIFDVSMTYGNKPYPILEIKPELMDKAIKELERLSPVNIVYQNEGVVGYDAEQRALVFPPAMLKQEVLARLPAEIVIATAEQCEPGIAQEPYMRKTAMAVSVEFCGRFALPMPDTAAAVLDRMSDHIPPGEERKALEEIREMAVTIGDTVEKALGLQRGQSAPQRDEAR</sequence>
<evidence type="ECO:0008006" key="3">
    <source>
        <dbReference type="Google" id="ProtNLM"/>
    </source>
</evidence>
<dbReference type="Proteomes" id="UP000759273">
    <property type="component" value="Unassembled WGS sequence"/>
</dbReference>
<dbReference type="EMBL" id="JAGZGG010000036">
    <property type="protein sequence ID" value="MBS5333288.1"/>
    <property type="molecule type" value="Genomic_DNA"/>
</dbReference>
<reference evidence="1" key="1">
    <citation type="submission" date="2021-02" db="EMBL/GenBank/DDBJ databases">
        <title>Infant gut strain persistence is associated with maternal origin, phylogeny, and functional potential including surface adhesion and iron acquisition.</title>
        <authorList>
            <person name="Lou Y.C."/>
        </authorList>
    </citation>
    <scope>NUCLEOTIDE SEQUENCE</scope>
    <source>
        <strain evidence="1">L3_101_000M1_dasL3_101_000M1_concoct_87</strain>
    </source>
</reference>
<gene>
    <name evidence="1" type="ORF">KHY36_12270</name>
</gene>
<accession>A0A943HIQ6</accession>